<feature type="compositionally biased region" description="Basic and acidic residues" evidence="1">
    <location>
        <begin position="237"/>
        <end position="246"/>
    </location>
</feature>
<name>A0ABD3VGJ7_SINWO</name>
<evidence type="ECO:0000313" key="3">
    <source>
        <dbReference type="Proteomes" id="UP001634394"/>
    </source>
</evidence>
<feature type="region of interest" description="Disordered" evidence="1">
    <location>
        <begin position="121"/>
        <end position="158"/>
    </location>
</feature>
<protein>
    <recommendedName>
        <fullName evidence="4">Exophilin 5</fullName>
    </recommendedName>
</protein>
<accession>A0ABD3VGJ7</accession>
<feature type="compositionally biased region" description="Basic and acidic residues" evidence="1">
    <location>
        <begin position="198"/>
        <end position="220"/>
    </location>
</feature>
<feature type="compositionally biased region" description="Polar residues" evidence="1">
    <location>
        <begin position="37"/>
        <end position="55"/>
    </location>
</feature>
<gene>
    <name evidence="2" type="ORF">ACJMK2_010799</name>
</gene>
<feature type="compositionally biased region" description="Basic and acidic residues" evidence="1">
    <location>
        <begin position="314"/>
        <end position="323"/>
    </location>
</feature>
<dbReference type="Proteomes" id="UP001634394">
    <property type="component" value="Unassembled WGS sequence"/>
</dbReference>
<dbReference type="EMBL" id="JBJQND010000012">
    <property type="protein sequence ID" value="KAL3860714.1"/>
    <property type="molecule type" value="Genomic_DNA"/>
</dbReference>
<comment type="caution">
    <text evidence="2">The sequence shown here is derived from an EMBL/GenBank/DDBJ whole genome shotgun (WGS) entry which is preliminary data.</text>
</comment>
<sequence length="407" mass="45726">MQVISPKRDKACPLIDITLEASDTTFTSNIDKDSDTLQDSCSRNTSTPPSSNKTFSCSTLGKNADAVVVPPYPAPPSAAACHEEQHSVLDLSQFLSNVSRDDPNEMVKLLMQTLKSKSIRGISKKEKSIEKSSDNQLSHEQKPTLPGGGMHDKQKLHQQQYIQDFERQIDEQIFRKPNAPLPTIKSIDKKSQIPKQIKPLEKSTNEKSFHQIKPPKDKDPVQISEKSSSKQQITEQHSQKPSEKRTNIPSIHSSERTAASAKEVVNMQRKTSEWKSPKLSIASYKELELKTSQRTSGSRSQPDSGDMKCSTLLPDRKSEKYKTDGCVATPDSNILVDKALDVLDSKCNDSDLTRKQQRNSKCDLKLSNYEVLHEAQFQLPEPSRSPETQYYKSCKEDKNDLIAIQVR</sequence>
<evidence type="ECO:0000313" key="2">
    <source>
        <dbReference type="EMBL" id="KAL3860714.1"/>
    </source>
</evidence>
<feature type="compositionally biased region" description="Basic and acidic residues" evidence="1">
    <location>
        <begin position="123"/>
        <end position="142"/>
    </location>
</feature>
<reference evidence="2 3" key="1">
    <citation type="submission" date="2024-11" db="EMBL/GenBank/DDBJ databases">
        <title>Chromosome-level genome assembly of the freshwater bivalve Anodonta woodiana.</title>
        <authorList>
            <person name="Chen X."/>
        </authorList>
    </citation>
    <scope>NUCLEOTIDE SEQUENCE [LARGE SCALE GENOMIC DNA]</scope>
    <source>
        <strain evidence="2">MN2024</strain>
        <tissue evidence="2">Gills</tissue>
    </source>
</reference>
<keyword evidence="3" id="KW-1185">Reference proteome</keyword>
<evidence type="ECO:0000256" key="1">
    <source>
        <dbReference type="SAM" id="MobiDB-lite"/>
    </source>
</evidence>
<feature type="region of interest" description="Disordered" evidence="1">
    <location>
        <begin position="27"/>
        <end position="55"/>
    </location>
</feature>
<feature type="region of interest" description="Disordered" evidence="1">
    <location>
        <begin position="174"/>
        <end position="324"/>
    </location>
</feature>
<proteinExistence type="predicted"/>
<dbReference type="AlphaFoldDB" id="A0ABD3VGJ7"/>
<organism evidence="2 3">
    <name type="scientific">Sinanodonta woodiana</name>
    <name type="common">Chinese pond mussel</name>
    <name type="synonym">Anodonta woodiana</name>
    <dbReference type="NCBI Taxonomy" id="1069815"/>
    <lineage>
        <taxon>Eukaryota</taxon>
        <taxon>Metazoa</taxon>
        <taxon>Spiralia</taxon>
        <taxon>Lophotrochozoa</taxon>
        <taxon>Mollusca</taxon>
        <taxon>Bivalvia</taxon>
        <taxon>Autobranchia</taxon>
        <taxon>Heteroconchia</taxon>
        <taxon>Palaeoheterodonta</taxon>
        <taxon>Unionida</taxon>
        <taxon>Unionoidea</taxon>
        <taxon>Unionidae</taxon>
        <taxon>Unioninae</taxon>
        <taxon>Sinanodonta</taxon>
    </lineage>
</organism>
<feature type="compositionally biased region" description="Polar residues" evidence="1">
    <location>
        <begin position="292"/>
        <end position="303"/>
    </location>
</feature>
<feature type="compositionally biased region" description="Low complexity" evidence="1">
    <location>
        <begin position="222"/>
        <end position="236"/>
    </location>
</feature>
<evidence type="ECO:0008006" key="4">
    <source>
        <dbReference type="Google" id="ProtNLM"/>
    </source>
</evidence>